<reference evidence="7" key="1">
    <citation type="submission" date="2019-11" db="EMBL/GenBank/DDBJ databases">
        <title>Genomic insights into an expanded diversity of filamentous marine cyanobacteria reveals the extraordinary biosynthetic potential of Moorea and Okeania.</title>
        <authorList>
            <person name="Ferreira Leao T."/>
            <person name="Wang M."/>
            <person name="Moss N."/>
            <person name="Da Silva R."/>
            <person name="Sanders J."/>
            <person name="Nurk S."/>
            <person name="Gurevich A."/>
            <person name="Humphrey G."/>
            <person name="Reher R."/>
            <person name="Zhu Q."/>
            <person name="Belda-Ferre P."/>
            <person name="Glukhov E."/>
            <person name="Rex R."/>
            <person name="Dorrestein P.C."/>
            <person name="Knight R."/>
            <person name="Pevzner P."/>
            <person name="Gerwick W.H."/>
            <person name="Gerwick L."/>
        </authorList>
    </citation>
    <scope>NUCLEOTIDE SEQUENCE</scope>
    <source>
        <strain evidence="7">SIO1C4</strain>
    </source>
</reference>
<evidence type="ECO:0000256" key="6">
    <source>
        <dbReference type="SAM" id="Phobius"/>
    </source>
</evidence>
<dbReference type="InterPro" id="IPR006696">
    <property type="entry name" value="DUF423"/>
</dbReference>
<proteinExistence type="inferred from homology"/>
<evidence type="ECO:0000313" key="7">
    <source>
        <dbReference type="EMBL" id="NER27586.1"/>
    </source>
</evidence>
<protein>
    <submittedName>
        <fullName evidence="7">DUF423 domain-containing protein</fullName>
    </submittedName>
</protein>
<gene>
    <name evidence="7" type="ORF">F6J89_08105</name>
</gene>
<organism evidence="7">
    <name type="scientific">Symploca sp. SIO1C4</name>
    <dbReference type="NCBI Taxonomy" id="2607765"/>
    <lineage>
        <taxon>Bacteria</taxon>
        <taxon>Bacillati</taxon>
        <taxon>Cyanobacteriota</taxon>
        <taxon>Cyanophyceae</taxon>
        <taxon>Coleofasciculales</taxon>
        <taxon>Coleofasciculaceae</taxon>
        <taxon>Symploca</taxon>
    </lineage>
</organism>
<comment type="subcellular location">
    <subcellularLocation>
        <location evidence="1">Membrane</location>
        <topology evidence="1">Multi-pass membrane protein</topology>
    </subcellularLocation>
</comment>
<dbReference type="EMBL" id="JAAHFQ010000113">
    <property type="protein sequence ID" value="NER27586.1"/>
    <property type="molecule type" value="Genomic_DNA"/>
</dbReference>
<comment type="similarity">
    <text evidence="2">Belongs to the UPF0382 family.</text>
</comment>
<sequence>MTRIFLVIAAIMAGFSVAAGAFASHALKAKLTERAIAIFETGARYQMYHALALLLVALLLSRAPTPQIPLIAAGSAFIIGIALFSGSLYALSLSGIKWLGAVAPLGGVAFIVGWGCLAIAAWSFQ</sequence>
<evidence type="ECO:0000256" key="4">
    <source>
        <dbReference type="ARBA" id="ARBA00022989"/>
    </source>
</evidence>
<dbReference type="PANTHER" id="PTHR43461:SF1">
    <property type="entry name" value="TRANSMEMBRANE PROTEIN 256"/>
    <property type="match status" value="1"/>
</dbReference>
<evidence type="ECO:0000256" key="2">
    <source>
        <dbReference type="ARBA" id="ARBA00009694"/>
    </source>
</evidence>
<evidence type="ECO:0000256" key="1">
    <source>
        <dbReference type="ARBA" id="ARBA00004141"/>
    </source>
</evidence>
<dbReference type="AlphaFoldDB" id="A0A6B3N1N3"/>
<dbReference type="Pfam" id="PF04241">
    <property type="entry name" value="DUF423"/>
    <property type="match status" value="1"/>
</dbReference>
<comment type="caution">
    <text evidence="7">The sequence shown here is derived from an EMBL/GenBank/DDBJ whole genome shotgun (WGS) entry which is preliminary data.</text>
</comment>
<evidence type="ECO:0000256" key="5">
    <source>
        <dbReference type="ARBA" id="ARBA00023136"/>
    </source>
</evidence>
<dbReference type="PANTHER" id="PTHR43461">
    <property type="entry name" value="TRANSMEMBRANE PROTEIN 256"/>
    <property type="match status" value="1"/>
</dbReference>
<keyword evidence="3 6" id="KW-0812">Transmembrane</keyword>
<accession>A0A6B3N1N3</accession>
<feature type="transmembrane region" description="Helical" evidence="6">
    <location>
        <begin position="98"/>
        <end position="124"/>
    </location>
</feature>
<keyword evidence="4 6" id="KW-1133">Transmembrane helix</keyword>
<dbReference type="GO" id="GO:0005886">
    <property type="term" value="C:plasma membrane"/>
    <property type="evidence" value="ECO:0007669"/>
    <property type="project" value="TreeGrafter"/>
</dbReference>
<feature type="transmembrane region" description="Helical" evidence="6">
    <location>
        <begin position="47"/>
        <end position="63"/>
    </location>
</feature>
<name>A0A6B3N1N3_9CYAN</name>
<feature type="transmembrane region" description="Helical" evidence="6">
    <location>
        <begin position="70"/>
        <end position="92"/>
    </location>
</feature>
<keyword evidence="5 6" id="KW-0472">Membrane</keyword>
<evidence type="ECO:0000256" key="3">
    <source>
        <dbReference type="ARBA" id="ARBA00022692"/>
    </source>
</evidence>